<proteinExistence type="predicted"/>
<dbReference type="RefSeq" id="WP_004034351.1">
    <property type="nucleotide sequence ID" value="NZ_AP025586.1"/>
</dbReference>
<dbReference type="SUPFAM" id="SSF46785">
    <property type="entry name" value="Winged helix' DNA-binding domain"/>
    <property type="match status" value="1"/>
</dbReference>
<name>A0A2H4U5N9_METSM</name>
<gene>
    <name evidence="2" type="ORF">BK798_02925</name>
</gene>
<dbReference type="InterPro" id="IPR038723">
    <property type="entry name" value="ArnR1-like_HTH"/>
</dbReference>
<dbReference type="InterPro" id="IPR036388">
    <property type="entry name" value="WH-like_DNA-bd_sf"/>
</dbReference>
<dbReference type="Pfam" id="PF14947">
    <property type="entry name" value="HTH_45"/>
    <property type="match status" value="1"/>
</dbReference>
<dbReference type="Gene3D" id="1.10.10.10">
    <property type="entry name" value="Winged helix-like DNA-binding domain superfamily/Winged helix DNA-binding domain"/>
    <property type="match status" value="1"/>
</dbReference>
<dbReference type="InterPro" id="IPR036390">
    <property type="entry name" value="WH_DNA-bd_sf"/>
</dbReference>
<dbReference type="AlphaFoldDB" id="A0A2H4U5N9"/>
<evidence type="ECO:0000259" key="1">
    <source>
        <dbReference type="Pfam" id="PF14947"/>
    </source>
</evidence>
<evidence type="ECO:0000313" key="3">
    <source>
        <dbReference type="Proteomes" id="UP000232133"/>
    </source>
</evidence>
<dbReference type="Proteomes" id="UP000232133">
    <property type="component" value="Chromosome"/>
</dbReference>
<feature type="domain" description="ArnR1-like winged helix-turn-helix" evidence="1">
    <location>
        <begin position="25"/>
        <end position="93"/>
    </location>
</feature>
<protein>
    <submittedName>
        <fullName evidence="2">Transcriptional regulator</fullName>
    </submittedName>
</protein>
<dbReference type="EMBL" id="CP017803">
    <property type="protein sequence ID" value="ATZ59431.1"/>
    <property type="molecule type" value="Genomic_DNA"/>
</dbReference>
<dbReference type="OMA" id="ENIWHVI"/>
<dbReference type="OrthoDB" id="74749at2157"/>
<reference evidence="2 3" key="1">
    <citation type="submission" date="2016-10" db="EMBL/GenBank/DDBJ databases">
        <authorList>
            <person name="Varghese N."/>
        </authorList>
    </citation>
    <scope>NUCLEOTIDE SEQUENCE [LARGE SCALE GENOMIC DNA]</scope>
    <source>
        <strain evidence="2 3">KB11</strain>
    </source>
</reference>
<organism evidence="2 3">
    <name type="scientific">Methanobrevibacter smithii</name>
    <dbReference type="NCBI Taxonomy" id="2173"/>
    <lineage>
        <taxon>Archaea</taxon>
        <taxon>Methanobacteriati</taxon>
        <taxon>Methanobacteriota</taxon>
        <taxon>Methanomada group</taxon>
        <taxon>Methanobacteria</taxon>
        <taxon>Methanobacteriales</taxon>
        <taxon>Methanobacteriaceae</taxon>
        <taxon>Methanobrevibacter</taxon>
    </lineage>
</organism>
<dbReference type="GeneID" id="72589522"/>
<sequence>MSQKDDELLKLTSYVEISKYREKTLKSIGNNVKIPTNIAKDSGIRTNHISKVLSELKSKEIVECINEEARKGRLYRLTDTGKEVLESINEKEEEN</sequence>
<accession>A0A2H4U5N9</accession>
<evidence type="ECO:0000313" key="2">
    <source>
        <dbReference type="EMBL" id="ATZ59431.1"/>
    </source>
</evidence>